<dbReference type="InterPro" id="IPR009057">
    <property type="entry name" value="Homeodomain-like_sf"/>
</dbReference>
<dbReference type="AlphaFoldDB" id="A0A3A8P717"/>
<sequence>MSAGLKEHDRTGAGEKQRSELKSCFRTTEDRRLRERCQAVLMTSRGRSQQIAEDLGTTPRNIQRFLACYRAGGLRGLRIQWAPGRTPLIPEGLAPSILGWVQQGPRACGVKRANWTHEALADFLYRQMGIRARETALGDFCRRHGVRLYRPTYHFLRADASRQQQARLELSEKTPSASR</sequence>
<evidence type="ECO:0000313" key="2">
    <source>
        <dbReference type="EMBL" id="RKH51180.1"/>
    </source>
</evidence>
<gene>
    <name evidence="2" type="ORF">D7W81_40680</name>
</gene>
<accession>A0A3A8P717</accession>
<name>A0A3A8P717_9BACT</name>
<evidence type="ECO:0000256" key="1">
    <source>
        <dbReference type="SAM" id="MobiDB-lite"/>
    </source>
</evidence>
<dbReference type="SUPFAM" id="SSF46689">
    <property type="entry name" value="Homeodomain-like"/>
    <property type="match status" value="1"/>
</dbReference>
<reference evidence="3" key="1">
    <citation type="submission" date="2018-09" db="EMBL/GenBank/DDBJ databases">
        <authorList>
            <person name="Livingstone P.G."/>
            <person name="Whitworth D.E."/>
        </authorList>
    </citation>
    <scope>NUCLEOTIDE SEQUENCE [LARGE SCALE GENOMIC DNA]</scope>
    <source>
        <strain evidence="3">AB050A</strain>
    </source>
</reference>
<dbReference type="Pfam" id="PF13551">
    <property type="entry name" value="HTH_29"/>
    <property type="match status" value="1"/>
</dbReference>
<keyword evidence="3" id="KW-1185">Reference proteome</keyword>
<comment type="caution">
    <text evidence="2">The sequence shown here is derived from an EMBL/GenBank/DDBJ whole genome shotgun (WGS) entry which is preliminary data.</text>
</comment>
<feature type="region of interest" description="Disordered" evidence="1">
    <location>
        <begin position="1"/>
        <end position="21"/>
    </location>
</feature>
<evidence type="ECO:0000313" key="3">
    <source>
        <dbReference type="Proteomes" id="UP000267003"/>
    </source>
</evidence>
<dbReference type="EMBL" id="RAWK01000486">
    <property type="protein sequence ID" value="RKH51180.1"/>
    <property type="molecule type" value="Genomic_DNA"/>
</dbReference>
<dbReference type="RefSeq" id="WP_120560683.1">
    <property type="nucleotide sequence ID" value="NZ_RAWK01000486.1"/>
</dbReference>
<protein>
    <submittedName>
        <fullName evidence="2">Helix-turn-helix domain-containing protein</fullName>
    </submittedName>
</protein>
<organism evidence="2 3">
    <name type="scientific">Corallococcus aberystwythensis</name>
    <dbReference type="NCBI Taxonomy" id="2316722"/>
    <lineage>
        <taxon>Bacteria</taxon>
        <taxon>Pseudomonadati</taxon>
        <taxon>Myxococcota</taxon>
        <taxon>Myxococcia</taxon>
        <taxon>Myxococcales</taxon>
        <taxon>Cystobacterineae</taxon>
        <taxon>Myxococcaceae</taxon>
        <taxon>Corallococcus</taxon>
    </lineage>
</organism>
<proteinExistence type="predicted"/>
<dbReference type="Proteomes" id="UP000267003">
    <property type="component" value="Unassembled WGS sequence"/>
</dbReference>